<proteinExistence type="predicted"/>
<comment type="caution">
    <text evidence="1">The sequence shown here is derived from an EMBL/GenBank/DDBJ whole genome shotgun (WGS) entry which is preliminary data.</text>
</comment>
<sequence length="80" mass="8811">MAEHAKPGNLSREEAVAVVQRIMDVDYVNEREADLLLEALARSLGCPQGHVSDLIFWPKGPEPTAEQVVDEALAYRPIAL</sequence>
<gene>
    <name evidence="1" type="ORF">ACFSKW_10665</name>
</gene>
<evidence type="ECO:0000313" key="1">
    <source>
        <dbReference type="EMBL" id="MFD1931940.1"/>
    </source>
</evidence>
<evidence type="ECO:0000313" key="2">
    <source>
        <dbReference type="Proteomes" id="UP001597368"/>
    </source>
</evidence>
<dbReference type="InterPro" id="IPR035900">
    <property type="entry name" value="Colicin_E_sf"/>
</dbReference>
<name>A0ABW4SQT7_9ACTN</name>
<dbReference type="RefSeq" id="WP_379571755.1">
    <property type="nucleotide sequence ID" value="NZ_JBHUFV010000016.1"/>
</dbReference>
<reference evidence="2" key="1">
    <citation type="journal article" date="2019" name="Int. J. Syst. Evol. Microbiol.">
        <title>The Global Catalogue of Microorganisms (GCM) 10K type strain sequencing project: providing services to taxonomists for standard genome sequencing and annotation.</title>
        <authorList>
            <consortium name="The Broad Institute Genomics Platform"/>
            <consortium name="The Broad Institute Genome Sequencing Center for Infectious Disease"/>
            <person name="Wu L."/>
            <person name="Ma J."/>
        </authorList>
    </citation>
    <scope>NUCLEOTIDE SEQUENCE [LARGE SCALE GENOMIC DNA]</scope>
    <source>
        <strain evidence="2">ICMP 6774ER</strain>
    </source>
</reference>
<accession>A0ABW4SQT7</accession>
<protein>
    <recommendedName>
        <fullName evidence="3">E9imm peptide</fullName>
    </recommendedName>
</protein>
<dbReference type="EMBL" id="JBHUFV010000016">
    <property type="protein sequence ID" value="MFD1931940.1"/>
    <property type="molecule type" value="Genomic_DNA"/>
</dbReference>
<dbReference type="Gene3D" id="1.10.1200.20">
    <property type="entry name" value="Colicin E immunity protein"/>
    <property type="match status" value="1"/>
</dbReference>
<keyword evidence="2" id="KW-1185">Reference proteome</keyword>
<evidence type="ECO:0008006" key="3">
    <source>
        <dbReference type="Google" id="ProtNLM"/>
    </source>
</evidence>
<dbReference type="Proteomes" id="UP001597368">
    <property type="component" value="Unassembled WGS sequence"/>
</dbReference>
<organism evidence="1 2">
    <name type="scientific">Nonomuraea mangrovi</name>
    <dbReference type="NCBI Taxonomy" id="2316207"/>
    <lineage>
        <taxon>Bacteria</taxon>
        <taxon>Bacillati</taxon>
        <taxon>Actinomycetota</taxon>
        <taxon>Actinomycetes</taxon>
        <taxon>Streptosporangiales</taxon>
        <taxon>Streptosporangiaceae</taxon>
        <taxon>Nonomuraea</taxon>
    </lineage>
</organism>